<gene>
    <name evidence="1" type="ORF">D1953_02120</name>
</gene>
<reference evidence="1 2" key="1">
    <citation type="submission" date="2018-08" db="EMBL/GenBank/DDBJ databases">
        <title>Bacillus jemisoniae sp. nov., Bacillus chryseoplanitiae sp. nov., Bacillus resnikiae sp. nov., and Bacillus frankliniae sp. nov., isolated from Viking spacecraft and associated surfaces.</title>
        <authorList>
            <person name="Seuylemezian A."/>
            <person name="Vaishampayan P."/>
        </authorList>
    </citation>
    <scope>NUCLEOTIDE SEQUENCE [LARGE SCALE GENOMIC DNA]</scope>
    <source>
        <strain evidence="1 2">MA001</strain>
    </source>
</reference>
<comment type="caution">
    <text evidence="1">The sequence shown here is derived from an EMBL/GenBank/DDBJ whole genome shotgun (WGS) entry which is preliminary data.</text>
</comment>
<keyword evidence="2" id="KW-1185">Reference proteome</keyword>
<dbReference type="Pfam" id="PF16888">
    <property type="entry name" value="YwqH-like"/>
    <property type="match status" value="1"/>
</dbReference>
<dbReference type="EMBL" id="QWVS01000002">
    <property type="protein sequence ID" value="RID89383.1"/>
    <property type="molecule type" value="Genomic_DNA"/>
</dbReference>
<evidence type="ECO:0000313" key="2">
    <source>
        <dbReference type="Proteomes" id="UP000266016"/>
    </source>
</evidence>
<dbReference type="InterPro" id="IPR031681">
    <property type="entry name" value="YwqH-like"/>
</dbReference>
<evidence type="ECO:0000313" key="1">
    <source>
        <dbReference type="EMBL" id="RID89383.1"/>
    </source>
</evidence>
<name>A0A398BPW3_9BACI</name>
<sequence length="142" mass="16255">MSFSDALNQIYNEISSQSAAIDEKISRLEKAKQKIKEEQYISLQEIRKILEPQLDALWTGSRSNSFDNFREKTHTAMATIINDDYDDYVQSIENKINLLKVERSILDFTSGLANEASQLIGKGEEVFDELESKISDLKGRLF</sequence>
<dbReference type="Proteomes" id="UP000266016">
    <property type="component" value="Unassembled WGS sequence"/>
</dbReference>
<protein>
    <submittedName>
        <fullName evidence="1">DUF5082 domain-containing protein</fullName>
    </submittedName>
</protein>
<dbReference type="RefSeq" id="WP_119115491.1">
    <property type="nucleotide sequence ID" value="NZ_QWVS01000002.1"/>
</dbReference>
<accession>A0A398BPW3</accession>
<proteinExistence type="predicted"/>
<dbReference type="AlphaFoldDB" id="A0A398BPW3"/>
<organism evidence="1 2">
    <name type="scientific">Peribacillus asahii</name>
    <dbReference type="NCBI Taxonomy" id="228899"/>
    <lineage>
        <taxon>Bacteria</taxon>
        <taxon>Bacillati</taxon>
        <taxon>Bacillota</taxon>
        <taxon>Bacilli</taxon>
        <taxon>Bacillales</taxon>
        <taxon>Bacillaceae</taxon>
        <taxon>Peribacillus</taxon>
    </lineage>
</organism>